<protein>
    <submittedName>
        <fullName evidence="2">DUF898 family protein</fullName>
    </submittedName>
</protein>
<dbReference type="EMBL" id="DROP01000316">
    <property type="protein sequence ID" value="HHI89238.1"/>
    <property type="molecule type" value="Genomic_DNA"/>
</dbReference>
<dbReference type="Pfam" id="PF05987">
    <property type="entry name" value="DUF898"/>
    <property type="match status" value="1"/>
</dbReference>
<reference evidence="2" key="1">
    <citation type="journal article" date="2020" name="mSystems">
        <title>Genome- and Community-Level Interaction Insights into Carbon Utilization and Element Cycling Functions of Hydrothermarchaeota in Hydrothermal Sediment.</title>
        <authorList>
            <person name="Zhou Z."/>
            <person name="Liu Y."/>
            <person name="Xu W."/>
            <person name="Pan J."/>
            <person name="Luo Z.H."/>
            <person name="Li M."/>
        </authorList>
    </citation>
    <scope>NUCLEOTIDE SEQUENCE [LARGE SCALE GENOMIC DNA]</scope>
    <source>
        <strain evidence="2">HyVt-538</strain>
    </source>
</reference>
<dbReference type="AlphaFoldDB" id="A0A7V5NY58"/>
<feature type="transmembrane region" description="Helical" evidence="1">
    <location>
        <begin position="238"/>
        <end position="257"/>
    </location>
</feature>
<name>A0A7V5NY58_9PROT</name>
<keyword evidence="1" id="KW-1133">Transmembrane helix</keyword>
<dbReference type="InterPro" id="IPR010295">
    <property type="entry name" value="DUF898"/>
</dbReference>
<comment type="caution">
    <text evidence="2">The sequence shown here is derived from an EMBL/GenBank/DDBJ whole genome shotgun (WGS) entry which is preliminary data.</text>
</comment>
<sequence>MQTQTTGGAYETLELGWQKPQGMLGLSFKIFFLRIITLGIYHFWGKTEVRRRIWNAVRINDEPLEYMGTGKELFLGFLVVVFLLIIPLFAILIGSQLLIGQNNPLTIVIMVAVYLTMFYLFGVAVYRARRYRLSRTRWRGIRGTMAGSPWAFGLTYLWMIFLIFPTLGWSLPWMQVKMQRILTNDSRFGNQAFVFDGAAKELYKRFAVPWFGVLLFYGAVGGLAIMQNKAPNPDLVPVFAGVAVVGLILVIVAGFWYNSKRYNYFAASTTFGNARFSLRTTTGSLIG</sequence>
<proteinExistence type="predicted"/>
<feature type="transmembrane region" description="Helical" evidence="1">
    <location>
        <begin position="149"/>
        <end position="171"/>
    </location>
</feature>
<organism evidence="2">
    <name type="scientific">Hellea balneolensis</name>
    <dbReference type="NCBI Taxonomy" id="287478"/>
    <lineage>
        <taxon>Bacteria</taxon>
        <taxon>Pseudomonadati</taxon>
        <taxon>Pseudomonadota</taxon>
        <taxon>Alphaproteobacteria</taxon>
        <taxon>Maricaulales</taxon>
        <taxon>Robiginitomaculaceae</taxon>
        <taxon>Hellea</taxon>
    </lineage>
</organism>
<evidence type="ECO:0000313" key="2">
    <source>
        <dbReference type="EMBL" id="HHI89238.1"/>
    </source>
</evidence>
<feature type="transmembrane region" description="Helical" evidence="1">
    <location>
        <begin position="105"/>
        <end position="128"/>
    </location>
</feature>
<dbReference type="Proteomes" id="UP000885806">
    <property type="component" value="Unassembled WGS sequence"/>
</dbReference>
<keyword evidence="1" id="KW-0812">Transmembrane</keyword>
<accession>A0A7V5NY58</accession>
<evidence type="ECO:0000256" key="1">
    <source>
        <dbReference type="SAM" id="Phobius"/>
    </source>
</evidence>
<keyword evidence="1" id="KW-0472">Membrane</keyword>
<feature type="transmembrane region" description="Helical" evidence="1">
    <location>
        <begin position="73"/>
        <end position="99"/>
    </location>
</feature>
<feature type="transmembrane region" description="Helical" evidence="1">
    <location>
        <begin position="23"/>
        <end position="44"/>
    </location>
</feature>
<feature type="non-terminal residue" evidence="2">
    <location>
        <position position="287"/>
    </location>
</feature>
<feature type="transmembrane region" description="Helical" evidence="1">
    <location>
        <begin position="207"/>
        <end position="226"/>
    </location>
</feature>
<gene>
    <name evidence="2" type="ORF">ENK01_04715</name>
</gene>